<keyword evidence="3" id="KW-1185">Reference proteome</keyword>
<evidence type="ECO:0000313" key="2">
    <source>
        <dbReference type="EMBL" id="KNC86887.1"/>
    </source>
</evidence>
<dbReference type="GeneID" id="25901486"/>
<gene>
    <name evidence="2" type="ORF">SARC_00982</name>
</gene>
<dbReference type="RefSeq" id="XP_014160789.1">
    <property type="nucleotide sequence ID" value="XM_014305314.1"/>
</dbReference>
<dbReference type="Proteomes" id="UP000054560">
    <property type="component" value="Unassembled WGS sequence"/>
</dbReference>
<feature type="domain" description="Zinc finger DNA-directed DNA polymerase family B alpha" evidence="1">
    <location>
        <begin position="30"/>
        <end position="222"/>
    </location>
</feature>
<protein>
    <recommendedName>
        <fullName evidence="1">Zinc finger DNA-directed DNA polymerase family B alpha domain-containing protein</fullName>
    </recommendedName>
</protein>
<dbReference type="GO" id="GO:0006273">
    <property type="term" value="P:lagging strand elongation"/>
    <property type="evidence" value="ECO:0007669"/>
    <property type="project" value="TreeGrafter"/>
</dbReference>
<name>A0A0L0GCZ1_9EUKA</name>
<dbReference type="OrthoDB" id="6755010at2759"/>
<dbReference type="eggNOG" id="KOG0970">
    <property type="taxonomic scope" value="Eukaryota"/>
</dbReference>
<dbReference type="InterPro" id="IPR038256">
    <property type="entry name" value="Pol_alpha_znc_sf"/>
</dbReference>
<evidence type="ECO:0000313" key="3">
    <source>
        <dbReference type="Proteomes" id="UP000054560"/>
    </source>
</evidence>
<dbReference type="GO" id="GO:0006272">
    <property type="term" value="P:leading strand elongation"/>
    <property type="evidence" value="ECO:0007669"/>
    <property type="project" value="TreeGrafter"/>
</dbReference>
<dbReference type="GO" id="GO:0003697">
    <property type="term" value="F:single-stranded DNA binding"/>
    <property type="evidence" value="ECO:0007669"/>
    <property type="project" value="TreeGrafter"/>
</dbReference>
<dbReference type="PANTHER" id="PTHR45861:SF1">
    <property type="entry name" value="DNA POLYMERASE ALPHA CATALYTIC SUBUNIT"/>
    <property type="match status" value="1"/>
</dbReference>
<dbReference type="InterPro" id="IPR015088">
    <property type="entry name" value="Znf_DNA-dir_DNA_pol_B_alpha"/>
</dbReference>
<dbReference type="AlphaFoldDB" id="A0A0L0GCZ1"/>
<evidence type="ECO:0000259" key="1">
    <source>
        <dbReference type="Pfam" id="PF08996"/>
    </source>
</evidence>
<reference evidence="2 3" key="1">
    <citation type="submission" date="2011-02" db="EMBL/GenBank/DDBJ databases">
        <title>The Genome Sequence of Sphaeroforma arctica JP610.</title>
        <authorList>
            <consortium name="The Broad Institute Genome Sequencing Platform"/>
            <person name="Russ C."/>
            <person name="Cuomo C."/>
            <person name="Young S.K."/>
            <person name="Zeng Q."/>
            <person name="Gargeya S."/>
            <person name="Alvarado L."/>
            <person name="Berlin A."/>
            <person name="Chapman S.B."/>
            <person name="Chen Z."/>
            <person name="Freedman E."/>
            <person name="Gellesch M."/>
            <person name="Goldberg J."/>
            <person name="Griggs A."/>
            <person name="Gujja S."/>
            <person name="Heilman E."/>
            <person name="Heiman D."/>
            <person name="Howarth C."/>
            <person name="Mehta T."/>
            <person name="Neiman D."/>
            <person name="Pearson M."/>
            <person name="Roberts A."/>
            <person name="Saif S."/>
            <person name="Shea T."/>
            <person name="Shenoy N."/>
            <person name="Sisk P."/>
            <person name="Stolte C."/>
            <person name="Sykes S."/>
            <person name="White J."/>
            <person name="Yandava C."/>
            <person name="Burger G."/>
            <person name="Gray M.W."/>
            <person name="Holland P.W.H."/>
            <person name="King N."/>
            <person name="Lang F.B.F."/>
            <person name="Roger A.J."/>
            <person name="Ruiz-Trillo I."/>
            <person name="Haas B."/>
            <person name="Nusbaum C."/>
            <person name="Birren B."/>
        </authorList>
    </citation>
    <scope>NUCLEOTIDE SEQUENCE [LARGE SCALE GENOMIC DNA]</scope>
    <source>
        <strain evidence="2 3">JP610</strain>
    </source>
</reference>
<dbReference type="GO" id="GO:0003682">
    <property type="term" value="F:chromatin binding"/>
    <property type="evidence" value="ECO:0007669"/>
    <property type="project" value="TreeGrafter"/>
</dbReference>
<sequence length="239" mass="26408">MIAECLGLDASSYHVKQEQEEEDELIYKRTQISDAEKYRDADGLSVKCPSCGTANEITGIFSGDISSMGEDVRCAMACVSCAKAMPPAFLCNTLTLLIRAAITKYYQGWLLCDEQACRNRTRYVSVCGRRCSVPYCRGTMSPEYSAHQLFTQLAYYQYLFDLPLLLKKSPSAATSAGNNAMSRDGVERITSSFKDDISRVHAHVTTFIQKNARTYVDLAQLFGSLTMAINAPKMAPGAH</sequence>
<dbReference type="Pfam" id="PF08996">
    <property type="entry name" value="zf-DNA_Pol"/>
    <property type="match status" value="1"/>
</dbReference>
<accession>A0A0L0GCZ1</accession>
<dbReference type="STRING" id="667725.A0A0L0GCZ1"/>
<dbReference type="GO" id="GO:1902975">
    <property type="term" value="P:mitotic DNA replication initiation"/>
    <property type="evidence" value="ECO:0007669"/>
    <property type="project" value="TreeGrafter"/>
</dbReference>
<dbReference type="GO" id="GO:0005658">
    <property type="term" value="C:alpha DNA polymerase:primase complex"/>
    <property type="evidence" value="ECO:0007669"/>
    <property type="project" value="TreeGrafter"/>
</dbReference>
<dbReference type="GO" id="GO:0003887">
    <property type="term" value="F:DNA-directed DNA polymerase activity"/>
    <property type="evidence" value="ECO:0007669"/>
    <property type="project" value="InterPro"/>
</dbReference>
<dbReference type="EMBL" id="KQ241631">
    <property type="protein sequence ID" value="KNC86887.1"/>
    <property type="molecule type" value="Genomic_DNA"/>
</dbReference>
<proteinExistence type="predicted"/>
<dbReference type="GO" id="GO:0003688">
    <property type="term" value="F:DNA replication origin binding"/>
    <property type="evidence" value="ECO:0007669"/>
    <property type="project" value="TreeGrafter"/>
</dbReference>
<organism evidence="2 3">
    <name type="scientific">Sphaeroforma arctica JP610</name>
    <dbReference type="NCBI Taxonomy" id="667725"/>
    <lineage>
        <taxon>Eukaryota</taxon>
        <taxon>Ichthyosporea</taxon>
        <taxon>Ichthyophonida</taxon>
        <taxon>Sphaeroforma</taxon>
    </lineage>
</organism>
<dbReference type="Gene3D" id="1.10.3200.20">
    <property type="entry name" value="DNA Polymerase alpha, zinc finger"/>
    <property type="match status" value="1"/>
</dbReference>
<dbReference type="PANTHER" id="PTHR45861">
    <property type="entry name" value="DNA POLYMERASE ALPHA CATALYTIC SUBUNIT"/>
    <property type="match status" value="1"/>
</dbReference>